<dbReference type="EMBL" id="JAWDIQ010000001">
    <property type="protein sequence ID" value="MDY0408478.1"/>
    <property type="molecule type" value="Genomic_DNA"/>
</dbReference>
<name>A0ABU5CQ49_9BACI</name>
<dbReference type="RefSeq" id="WP_320379807.1">
    <property type="nucleotide sequence ID" value="NZ_JAWDIQ010000001.1"/>
</dbReference>
<sequence>MIARTWYEVSVTIPLEANYELYTGEQENKYFLRIFSWQVPIWNFKSPKYEATYVETIENPIHFFKWQLPITVVEAIHSEKSSYHVERTKKEAIKIGMEQARKELNLELGPEATIISEKVLHERTENGKVKLNLYITVEEDIAEPKPIR</sequence>
<gene>
    <name evidence="1" type="ORF">RWD45_07795</name>
</gene>
<dbReference type="Pfam" id="PF06898">
    <property type="entry name" value="YqfD"/>
    <property type="match status" value="1"/>
</dbReference>
<reference evidence="1 2" key="1">
    <citation type="submission" date="2023-10" db="EMBL/GenBank/DDBJ databases">
        <title>Virgibacillus soli CC-YMP-6 genome.</title>
        <authorList>
            <person name="Miliotis G."/>
            <person name="Sengupta P."/>
            <person name="Hameed A."/>
            <person name="Chuvochina M."/>
            <person name="Mcdonagh F."/>
            <person name="Simpson A.C."/>
            <person name="Singh N.K."/>
            <person name="Rekha P.D."/>
            <person name="Raman K."/>
            <person name="Hugenholtz P."/>
            <person name="Venkateswaran K."/>
        </authorList>
    </citation>
    <scope>NUCLEOTIDE SEQUENCE [LARGE SCALE GENOMIC DNA]</scope>
    <source>
        <strain evidence="1 2">CC-YMP-6</strain>
    </source>
</reference>
<dbReference type="InterPro" id="IPR010690">
    <property type="entry name" value="YqfD"/>
</dbReference>
<protein>
    <submittedName>
        <fullName evidence="1">Sporulation protein YqfD</fullName>
    </submittedName>
</protein>
<accession>A0ABU5CQ49</accession>
<dbReference type="Proteomes" id="UP001275315">
    <property type="component" value="Unassembled WGS sequence"/>
</dbReference>
<comment type="caution">
    <text evidence="1">The sequence shown here is derived from an EMBL/GenBank/DDBJ whole genome shotgun (WGS) entry which is preliminary data.</text>
</comment>
<evidence type="ECO:0000313" key="2">
    <source>
        <dbReference type="Proteomes" id="UP001275315"/>
    </source>
</evidence>
<organism evidence="1 2">
    <name type="scientific">Paracerasibacillus soli</name>
    <dbReference type="NCBI Taxonomy" id="480284"/>
    <lineage>
        <taxon>Bacteria</taxon>
        <taxon>Bacillati</taxon>
        <taxon>Bacillota</taxon>
        <taxon>Bacilli</taxon>
        <taxon>Bacillales</taxon>
        <taxon>Bacillaceae</taxon>
        <taxon>Paracerasibacillus</taxon>
    </lineage>
</organism>
<proteinExistence type="predicted"/>
<evidence type="ECO:0000313" key="1">
    <source>
        <dbReference type="EMBL" id="MDY0408478.1"/>
    </source>
</evidence>
<keyword evidence="2" id="KW-1185">Reference proteome</keyword>